<dbReference type="PANTHER" id="PTHR43343:SF3">
    <property type="entry name" value="PROTEASE DO-LIKE 8, CHLOROPLASTIC"/>
    <property type="match status" value="1"/>
</dbReference>
<dbReference type="InterPro" id="IPR036034">
    <property type="entry name" value="PDZ_sf"/>
</dbReference>
<comment type="caution">
    <text evidence="4">The sequence shown here is derived from an EMBL/GenBank/DDBJ whole genome shotgun (WGS) entry which is preliminary data.</text>
</comment>
<dbReference type="Pfam" id="PF13180">
    <property type="entry name" value="PDZ_2"/>
    <property type="match status" value="1"/>
</dbReference>
<dbReference type="InterPro" id="IPR051201">
    <property type="entry name" value="Chloro_Bact_Ser_Proteases"/>
</dbReference>
<feature type="domain" description="PDZ" evidence="3">
    <location>
        <begin position="308"/>
        <end position="385"/>
    </location>
</feature>
<keyword evidence="1" id="KW-0645">Protease</keyword>
<evidence type="ECO:0000259" key="3">
    <source>
        <dbReference type="Pfam" id="PF13180"/>
    </source>
</evidence>
<dbReference type="Pfam" id="PF13365">
    <property type="entry name" value="Trypsin_2"/>
    <property type="match status" value="1"/>
</dbReference>
<dbReference type="Gene3D" id="2.30.42.10">
    <property type="match status" value="1"/>
</dbReference>
<sequence length="393" mass="42027">MILSGHLARCLLLLAVMLLGGCARLISVEPAPEFFDDIEPTFTVGVPEENPLAPIRTEGLGPEELRAVAIYRENHRAVVNVTSLSAYRFRFLGTVPQGGEGSGAIIDRRGVVVTNHHVVAGAQRLIVTLYDGSRYPAELVGSDPEMDLAVLRFDPLGRPLSRVRIGDSTQLQVGQRVLALGNPFGLDGTLADGVISALNRPVQLRSGFIIRDLIQSDAAINPGNSGGPLFNSQGEMVGINSMMISPAAGSVGISLSIPSRTVVRIVNHIINEGRVVRGWIDIEGIAMSERLAHLSGRPTVAGILITRTMPGGNAARAGIRDGEGGRVIRHGGHRIPVDGDILMAINDEAVGSVAELFAGLEATRPGDRVRLTLMRGNETIERELELSDRPRRE</sequence>
<dbReference type="Gene3D" id="2.40.10.120">
    <property type="match status" value="1"/>
</dbReference>
<accession>A0ABU0W4U4</accession>
<keyword evidence="2" id="KW-0378">Hydrolase</keyword>
<evidence type="ECO:0000256" key="1">
    <source>
        <dbReference type="ARBA" id="ARBA00022670"/>
    </source>
</evidence>
<dbReference type="EMBL" id="JAVDDT010000002">
    <property type="protein sequence ID" value="MDQ2069016.1"/>
    <property type="molecule type" value="Genomic_DNA"/>
</dbReference>
<dbReference type="InterPro" id="IPR001478">
    <property type="entry name" value="PDZ"/>
</dbReference>
<evidence type="ECO:0000313" key="4">
    <source>
        <dbReference type="EMBL" id="MDQ2069016.1"/>
    </source>
</evidence>
<dbReference type="Proteomes" id="UP001239019">
    <property type="component" value="Unassembled WGS sequence"/>
</dbReference>
<organism evidence="4 5">
    <name type="scientific">Natronospira bacteriovora</name>
    <dbReference type="NCBI Taxonomy" id="3069753"/>
    <lineage>
        <taxon>Bacteria</taxon>
        <taxon>Pseudomonadati</taxon>
        <taxon>Pseudomonadota</taxon>
        <taxon>Gammaproteobacteria</taxon>
        <taxon>Natronospirales</taxon>
        <taxon>Natronospiraceae</taxon>
        <taxon>Natronospira</taxon>
    </lineage>
</organism>
<dbReference type="PANTHER" id="PTHR43343">
    <property type="entry name" value="PEPTIDASE S12"/>
    <property type="match status" value="1"/>
</dbReference>
<dbReference type="InterPro" id="IPR009003">
    <property type="entry name" value="Peptidase_S1_PA"/>
</dbReference>
<proteinExistence type="predicted"/>
<evidence type="ECO:0000256" key="2">
    <source>
        <dbReference type="ARBA" id="ARBA00022801"/>
    </source>
</evidence>
<protein>
    <submittedName>
        <fullName evidence="4">Trypsin-like peptidase domain-containing protein</fullName>
    </submittedName>
</protein>
<evidence type="ECO:0000313" key="5">
    <source>
        <dbReference type="Proteomes" id="UP001239019"/>
    </source>
</evidence>
<dbReference type="SUPFAM" id="SSF50156">
    <property type="entry name" value="PDZ domain-like"/>
    <property type="match status" value="1"/>
</dbReference>
<reference evidence="4 5" key="1">
    <citation type="submission" date="2023-08" db="EMBL/GenBank/DDBJ databases">
        <title>Whole-genome sequencing of halo(alkali)philic microorganisms from hypersaline lakes.</title>
        <authorList>
            <person name="Sorokin D.Y."/>
            <person name="Abbas B."/>
            <person name="Merkel A.Y."/>
        </authorList>
    </citation>
    <scope>NUCLEOTIDE SEQUENCE [LARGE SCALE GENOMIC DNA]</scope>
    <source>
        <strain evidence="4 5">AB-CW4</strain>
    </source>
</reference>
<keyword evidence="5" id="KW-1185">Reference proteome</keyword>
<dbReference type="InterPro" id="IPR001940">
    <property type="entry name" value="Peptidase_S1C"/>
</dbReference>
<name>A0ABU0W4U4_9GAMM</name>
<gene>
    <name evidence="4" type="ORF">RBH19_03920</name>
</gene>
<dbReference type="PRINTS" id="PR00834">
    <property type="entry name" value="PROTEASES2C"/>
</dbReference>
<dbReference type="SUPFAM" id="SSF50494">
    <property type="entry name" value="Trypsin-like serine proteases"/>
    <property type="match status" value="1"/>
</dbReference>
<dbReference type="RefSeq" id="WP_306727511.1">
    <property type="nucleotide sequence ID" value="NZ_JAVDDT010000002.1"/>
</dbReference>